<name>D1CE84_THET1</name>
<accession>D1CE84</accession>
<dbReference type="KEGG" id="ttr:Tter_0318"/>
<comment type="cofactor">
    <cofactor evidence="1">
        <name>Mg(2+)</name>
        <dbReference type="ChEBI" id="CHEBI:18420"/>
    </cofactor>
</comment>
<protein>
    <submittedName>
        <fullName evidence="12">Lysine biosynthesis enzyme LysX</fullName>
    </submittedName>
</protein>
<dbReference type="PROSITE" id="PS50975">
    <property type="entry name" value="ATP_GRASP"/>
    <property type="match status" value="1"/>
</dbReference>
<dbReference type="Gene3D" id="3.30.470.20">
    <property type="entry name" value="ATP-grasp fold, B domain"/>
    <property type="match status" value="1"/>
</dbReference>
<evidence type="ECO:0000256" key="4">
    <source>
        <dbReference type="ARBA" id="ARBA00022605"/>
    </source>
</evidence>
<sequence>MKIGVLLSRIRIEEKLIFKAAERLGVDIVRIDDRDLIFDLGKKDFPEVDIVLDRGLVHSRAEYTLRILESWGIPTVNSYKATITCDNKFLTNMALIEHGVPTLRTMLAYTPESAIEAIERLGYPVVLKPNTGSWGRLLAKINDRDAAEAVLEHKEILGSYHHSIFYIQEYVQKPGRDIRAFVIGDSVIAASYRQSDHWITNTARGGISAPCPITPEIEDLALRAANAVGAEIAGVDIIETPEGYKVIEINVGAEFHGLIETTDRDIPGEIISYLVSKAHKSTVEPVAS</sequence>
<dbReference type="GO" id="GO:0009432">
    <property type="term" value="P:SOS response"/>
    <property type="evidence" value="ECO:0007669"/>
    <property type="project" value="TreeGrafter"/>
</dbReference>
<organism evidence="12 13">
    <name type="scientific">Thermobaculum terrenum (strain ATCC BAA-798 / CCMEE 7001 / YNP1)</name>
    <dbReference type="NCBI Taxonomy" id="525904"/>
    <lineage>
        <taxon>Bacteria</taxon>
        <taxon>Bacillati</taxon>
        <taxon>Chloroflexota</taxon>
        <taxon>Chloroflexia</taxon>
        <taxon>Candidatus Thermobaculales</taxon>
        <taxon>Candidatus Thermobaculaceae</taxon>
        <taxon>Thermobaculum</taxon>
    </lineage>
</organism>
<dbReference type="InterPro" id="IPR004666">
    <property type="entry name" value="Rp_bS6_RimK/Lys_biosynth_LsyX"/>
</dbReference>
<evidence type="ECO:0000256" key="2">
    <source>
        <dbReference type="ARBA" id="ARBA00006239"/>
    </source>
</evidence>
<gene>
    <name evidence="12" type="ordered locus">Tter_0318</name>
</gene>
<dbReference type="FunFam" id="3.30.470.20:FF:000058">
    <property type="entry name" value="Alpha-aminoadipate--LysW ligase LysX protein"/>
    <property type="match status" value="1"/>
</dbReference>
<feature type="domain" description="ATP-grasp" evidence="11">
    <location>
        <begin position="92"/>
        <end position="275"/>
    </location>
</feature>
<keyword evidence="8" id="KW-0460">Magnesium</keyword>
<evidence type="ECO:0000313" key="12">
    <source>
        <dbReference type="EMBL" id="ACZ41240.1"/>
    </source>
</evidence>
<dbReference type="Pfam" id="PF22626">
    <property type="entry name" value="LysX_preATP_grasp"/>
    <property type="match status" value="1"/>
</dbReference>
<dbReference type="OrthoDB" id="9786585at2"/>
<dbReference type="GO" id="GO:0046872">
    <property type="term" value="F:metal ion binding"/>
    <property type="evidence" value="ECO:0007669"/>
    <property type="project" value="UniProtKB-KW"/>
</dbReference>
<dbReference type="InterPro" id="IPR011761">
    <property type="entry name" value="ATP-grasp"/>
</dbReference>
<dbReference type="NCBIfam" id="TIGR02144">
    <property type="entry name" value="LysX_arch"/>
    <property type="match status" value="1"/>
</dbReference>
<dbReference type="Pfam" id="PF08443">
    <property type="entry name" value="RimK"/>
    <property type="match status" value="1"/>
</dbReference>
<evidence type="ECO:0000259" key="11">
    <source>
        <dbReference type="PROSITE" id="PS50975"/>
    </source>
</evidence>
<comment type="pathway">
    <text evidence="9">Amino-acid biosynthesis.</text>
</comment>
<dbReference type="Proteomes" id="UP000000323">
    <property type="component" value="Chromosome 1"/>
</dbReference>
<keyword evidence="7 10" id="KW-0067">ATP-binding</keyword>
<proteinExistence type="inferred from homology"/>
<dbReference type="NCBIfam" id="TIGR00768">
    <property type="entry name" value="rimK_fam"/>
    <property type="match status" value="1"/>
</dbReference>
<evidence type="ECO:0000256" key="3">
    <source>
        <dbReference type="ARBA" id="ARBA00022598"/>
    </source>
</evidence>
<keyword evidence="13" id="KW-1185">Reference proteome</keyword>
<dbReference type="FunFam" id="3.30.1490.20:FF:000025">
    <property type="entry name" value="Alpha-aminoadipate--LysW ligase LysX protein"/>
    <property type="match status" value="1"/>
</dbReference>
<dbReference type="InterPro" id="IPR011870">
    <property type="entry name" value="LysX_arch"/>
</dbReference>
<dbReference type="EMBL" id="CP001825">
    <property type="protein sequence ID" value="ACZ41240.1"/>
    <property type="molecule type" value="Genomic_DNA"/>
</dbReference>
<evidence type="ECO:0000256" key="9">
    <source>
        <dbReference type="ARBA" id="ARBA00029440"/>
    </source>
</evidence>
<dbReference type="PANTHER" id="PTHR21621:SF0">
    <property type="entry name" value="BETA-CITRYLGLUTAMATE SYNTHASE B-RELATED"/>
    <property type="match status" value="1"/>
</dbReference>
<dbReference type="GO" id="GO:0005524">
    <property type="term" value="F:ATP binding"/>
    <property type="evidence" value="ECO:0007669"/>
    <property type="project" value="UniProtKB-UniRule"/>
</dbReference>
<dbReference type="SUPFAM" id="SSF52440">
    <property type="entry name" value="PreATP-grasp domain"/>
    <property type="match status" value="1"/>
</dbReference>
<dbReference type="RefSeq" id="WP_012874275.1">
    <property type="nucleotide sequence ID" value="NC_013525.1"/>
</dbReference>
<evidence type="ECO:0000313" key="13">
    <source>
        <dbReference type="Proteomes" id="UP000000323"/>
    </source>
</evidence>
<dbReference type="InterPro" id="IPR016185">
    <property type="entry name" value="PreATP-grasp_dom_sf"/>
</dbReference>
<reference evidence="13" key="1">
    <citation type="journal article" date="2010" name="Stand. Genomic Sci.">
        <title>Complete genome sequence of 'Thermobaculum terrenum' type strain (YNP1).</title>
        <authorList>
            <person name="Kiss H."/>
            <person name="Cleland D."/>
            <person name="Lapidus A."/>
            <person name="Lucas S."/>
            <person name="Glavina Del Rio T."/>
            <person name="Nolan M."/>
            <person name="Tice H."/>
            <person name="Han C."/>
            <person name="Goodwin L."/>
            <person name="Pitluck S."/>
            <person name="Liolios K."/>
            <person name="Ivanova N."/>
            <person name="Mavromatis K."/>
            <person name="Ovchinnikova G."/>
            <person name="Pati A."/>
            <person name="Chen A."/>
            <person name="Palaniappan K."/>
            <person name="Land M."/>
            <person name="Hauser L."/>
            <person name="Chang Y."/>
            <person name="Jeffries C."/>
            <person name="Lu M."/>
            <person name="Brettin T."/>
            <person name="Detter J."/>
            <person name="Goker M."/>
            <person name="Tindall B."/>
            <person name="Beck B."/>
            <person name="McDermott T."/>
            <person name="Woyke T."/>
            <person name="Bristow J."/>
            <person name="Eisen J."/>
            <person name="Markowitz V."/>
            <person name="Hugenholtz P."/>
            <person name="Kyrpides N."/>
            <person name="Klenk H."/>
            <person name="Cheng J."/>
        </authorList>
    </citation>
    <scope>NUCLEOTIDE SEQUENCE [LARGE SCALE GENOMIC DNA]</scope>
    <source>
        <strain evidence="13">ATCC BAA-798 / YNP1</strain>
    </source>
</reference>
<evidence type="ECO:0000256" key="7">
    <source>
        <dbReference type="ARBA" id="ARBA00022840"/>
    </source>
</evidence>
<dbReference type="GO" id="GO:0018169">
    <property type="term" value="F:ribosomal S6-glutamic acid ligase activity"/>
    <property type="evidence" value="ECO:0007669"/>
    <property type="project" value="TreeGrafter"/>
</dbReference>
<keyword evidence="6 10" id="KW-0547">Nucleotide-binding</keyword>
<dbReference type="SUPFAM" id="SSF56059">
    <property type="entry name" value="Glutathione synthetase ATP-binding domain-like"/>
    <property type="match status" value="1"/>
</dbReference>
<dbReference type="HOGENOM" id="CLU_054353_2_1_0"/>
<dbReference type="GO" id="GO:0009085">
    <property type="term" value="P:lysine biosynthetic process"/>
    <property type="evidence" value="ECO:0007669"/>
    <property type="project" value="InterPro"/>
</dbReference>
<dbReference type="InterPro" id="IPR013815">
    <property type="entry name" value="ATP_grasp_subdomain_1"/>
</dbReference>
<dbReference type="eggNOG" id="COG0189">
    <property type="taxonomic scope" value="Bacteria"/>
</dbReference>
<dbReference type="STRING" id="525904.Tter_0318"/>
<keyword evidence="3" id="KW-0436">Ligase</keyword>
<evidence type="ECO:0000256" key="8">
    <source>
        <dbReference type="ARBA" id="ARBA00022842"/>
    </source>
</evidence>
<evidence type="ECO:0000256" key="1">
    <source>
        <dbReference type="ARBA" id="ARBA00001946"/>
    </source>
</evidence>
<dbReference type="GO" id="GO:0005737">
    <property type="term" value="C:cytoplasm"/>
    <property type="evidence" value="ECO:0007669"/>
    <property type="project" value="TreeGrafter"/>
</dbReference>
<dbReference type="InterPro" id="IPR054562">
    <property type="entry name" value="LysX/ArgX_preATP_grasp"/>
</dbReference>
<dbReference type="PANTHER" id="PTHR21621">
    <property type="entry name" value="RIBOSOMAL PROTEIN S6 MODIFICATION PROTEIN"/>
    <property type="match status" value="1"/>
</dbReference>
<dbReference type="AlphaFoldDB" id="D1CE84"/>
<evidence type="ECO:0000256" key="10">
    <source>
        <dbReference type="PROSITE-ProRule" id="PRU00409"/>
    </source>
</evidence>
<dbReference type="Gene3D" id="3.30.1490.20">
    <property type="entry name" value="ATP-grasp fold, A domain"/>
    <property type="match status" value="1"/>
</dbReference>
<keyword evidence="5" id="KW-0479">Metal-binding</keyword>
<keyword evidence="4" id="KW-0028">Amino-acid biosynthesis</keyword>
<dbReference type="Gene3D" id="3.40.50.20">
    <property type="match status" value="1"/>
</dbReference>
<evidence type="ECO:0000256" key="5">
    <source>
        <dbReference type="ARBA" id="ARBA00022723"/>
    </source>
</evidence>
<dbReference type="InterPro" id="IPR013651">
    <property type="entry name" value="ATP-grasp_RimK-type"/>
</dbReference>
<evidence type="ECO:0000256" key="6">
    <source>
        <dbReference type="ARBA" id="ARBA00022741"/>
    </source>
</evidence>
<comment type="similarity">
    <text evidence="2">Belongs to the RimK family. LysX subfamily.</text>
</comment>